<evidence type="ECO:0000256" key="5">
    <source>
        <dbReference type="ARBA" id="ARBA00011270"/>
    </source>
</evidence>
<name>A0A2H0BZG4_9BACT</name>
<dbReference type="NCBIfam" id="TIGR01415">
    <property type="entry name" value="trpB_rel"/>
    <property type="match status" value="1"/>
</dbReference>
<reference evidence="14 15" key="1">
    <citation type="submission" date="2017-09" db="EMBL/GenBank/DDBJ databases">
        <title>Depth-based differentiation of microbial function through sediment-hosted aquifers and enrichment of novel symbionts in the deep terrestrial subsurface.</title>
        <authorList>
            <person name="Probst A.J."/>
            <person name="Ladd B."/>
            <person name="Jarett J.K."/>
            <person name="Geller-Mcgrath D.E."/>
            <person name="Sieber C.M."/>
            <person name="Emerson J.B."/>
            <person name="Anantharaman K."/>
            <person name="Thomas B.C."/>
            <person name="Malmstrom R."/>
            <person name="Stieglmeier M."/>
            <person name="Klingl A."/>
            <person name="Woyke T."/>
            <person name="Ryan C.M."/>
            <person name="Banfield J.F."/>
        </authorList>
    </citation>
    <scope>NUCLEOTIDE SEQUENCE [LARGE SCALE GENOMIC DNA]</scope>
    <source>
        <strain evidence="14">CG22_combo_CG10-13_8_21_14_all_35_9</strain>
    </source>
</reference>
<comment type="function">
    <text evidence="2 12">The beta subunit is responsible for the synthesis of L-tryptophan from indole and L-serine.</text>
</comment>
<evidence type="ECO:0000256" key="9">
    <source>
        <dbReference type="ARBA" id="ARBA00023141"/>
    </source>
</evidence>
<dbReference type="Pfam" id="PF00291">
    <property type="entry name" value="PALP"/>
    <property type="match status" value="1"/>
</dbReference>
<dbReference type="Proteomes" id="UP000231021">
    <property type="component" value="Unassembled WGS sequence"/>
</dbReference>
<evidence type="ECO:0000256" key="4">
    <source>
        <dbReference type="ARBA" id="ARBA00009982"/>
    </source>
</evidence>
<dbReference type="SUPFAM" id="SSF53686">
    <property type="entry name" value="Tryptophan synthase beta subunit-like PLP-dependent enzymes"/>
    <property type="match status" value="1"/>
</dbReference>
<dbReference type="AlphaFoldDB" id="A0A2H0BZG4"/>
<comment type="catalytic activity">
    <reaction evidence="11 12">
        <text>(1S,2R)-1-C-(indol-3-yl)glycerol 3-phosphate + L-serine = D-glyceraldehyde 3-phosphate + L-tryptophan + H2O</text>
        <dbReference type="Rhea" id="RHEA:10532"/>
        <dbReference type="ChEBI" id="CHEBI:15377"/>
        <dbReference type="ChEBI" id="CHEBI:33384"/>
        <dbReference type="ChEBI" id="CHEBI:57912"/>
        <dbReference type="ChEBI" id="CHEBI:58866"/>
        <dbReference type="ChEBI" id="CHEBI:59776"/>
        <dbReference type="EC" id="4.2.1.20"/>
    </reaction>
</comment>
<proteinExistence type="inferred from homology"/>
<dbReference type="GO" id="GO:0030170">
    <property type="term" value="F:pyridoxal phosphate binding"/>
    <property type="evidence" value="ECO:0007669"/>
    <property type="project" value="InterPro"/>
</dbReference>
<evidence type="ECO:0000256" key="3">
    <source>
        <dbReference type="ARBA" id="ARBA00004733"/>
    </source>
</evidence>
<evidence type="ECO:0000256" key="6">
    <source>
        <dbReference type="ARBA" id="ARBA00022605"/>
    </source>
</evidence>
<dbReference type="PIRSF" id="PIRSF001413">
    <property type="entry name" value="Trp_syn_beta"/>
    <property type="match status" value="1"/>
</dbReference>
<dbReference type="EC" id="4.2.1.20" evidence="12"/>
<evidence type="ECO:0000313" key="15">
    <source>
        <dbReference type="Proteomes" id="UP000231021"/>
    </source>
</evidence>
<comment type="subunit">
    <text evidence="5 12">Tetramer of two alpha and two beta chains.</text>
</comment>
<dbReference type="HAMAP" id="MF_00133">
    <property type="entry name" value="Trp_synth_beta"/>
    <property type="match status" value="1"/>
</dbReference>
<organism evidence="14 15">
    <name type="scientific">Candidatus Roizmanbacteria bacterium CG22_combo_CG10-13_8_21_14_all_35_9</name>
    <dbReference type="NCBI Taxonomy" id="1974861"/>
    <lineage>
        <taxon>Bacteria</taxon>
        <taxon>Candidatus Roizmaniibacteriota</taxon>
    </lineage>
</organism>
<keyword evidence="9 12" id="KW-0057">Aromatic amino acid biosynthesis</keyword>
<feature type="modified residue" description="N6-(pyridoxal phosphate)lysine" evidence="12">
    <location>
        <position position="116"/>
    </location>
</feature>
<evidence type="ECO:0000313" key="14">
    <source>
        <dbReference type="EMBL" id="PIP62939.1"/>
    </source>
</evidence>
<dbReference type="Gene3D" id="3.40.50.1100">
    <property type="match status" value="2"/>
</dbReference>
<evidence type="ECO:0000256" key="2">
    <source>
        <dbReference type="ARBA" id="ARBA00002786"/>
    </source>
</evidence>
<keyword evidence="7 12" id="KW-0822">Tryptophan biosynthesis</keyword>
<comment type="pathway">
    <text evidence="3 12">Amino-acid biosynthesis; L-tryptophan biosynthesis; L-tryptophan from chorismate: step 5/5.</text>
</comment>
<dbReference type="UniPathway" id="UPA00035">
    <property type="reaction ID" value="UER00044"/>
</dbReference>
<dbReference type="PIRSF" id="PIRSF500824">
    <property type="entry name" value="TrpB_prok"/>
    <property type="match status" value="1"/>
</dbReference>
<comment type="caution">
    <text evidence="14">The sequence shown here is derived from an EMBL/GenBank/DDBJ whole genome shotgun (WGS) entry which is preliminary data.</text>
</comment>
<gene>
    <name evidence="12" type="primary">trpB</name>
    <name evidence="14" type="ORF">COW98_01500</name>
</gene>
<keyword evidence="10 12" id="KW-0456">Lyase</keyword>
<keyword evidence="6 12" id="KW-0028">Amino-acid biosynthesis</keyword>
<dbReference type="GO" id="GO:0005737">
    <property type="term" value="C:cytoplasm"/>
    <property type="evidence" value="ECO:0007669"/>
    <property type="project" value="TreeGrafter"/>
</dbReference>
<dbReference type="PANTHER" id="PTHR48077:SF6">
    <property type="entry name" value="TRYPTOPHAN SYNTHASE"/>
    <property type="match status" value="1"/>
</dbReference>
<dbReference type="NCBIfam" id="NF009057">
    <property type="entry name" value="PRK12391.1"/>
    <property type="match status" value="1"/>
</dbReference>
<dbReference type="GO" id="GO:0004834">
    <property type="term" value="F:tryptophan synthase activity"/>
    <property type="evidence" value="ECO:0007669"/>
    <property type="project" value="UniProtKB-UniRule"/>
</dbReference>
<evidence type="ECO:0000256" key="7">
    <source>
        <dbReference type="ARBA" id="ARBA00022822"/>
    </source>
</evidence>
<comment type="cofactor">
    <cofactor evidence="1 12">
        <name>pyridoxal 5'-phosphate</name>
        <dbReference type="ChEBI" id="CHEBI:597326"/>
    </cofactor>
</comment>
<dbReference type="InterPro" id="IPR036052">
    <property type="entry name" value="TrpB-like_PALP_sf"/>
</dbReference>
<feature type="domain" description="Tryptophan synthase beta chain-like PALP" evidence="13">
    <location>
        <begin position="80"/>
        <end position="419"/>
    </location>
</feature>
<evidence type="ECO:0000256" key="10">
    <source>
        <dbReference type="ARBA" id="ARBA00023239"/>
    </source>
</evidence>
<comment type="similarity">
    <text evidence="4 12">Belongs to the TrpB family.</text>
</comment>
<evidence type="ECO:0000256" key="1">
    <source>
        <dbReference type="ARBA" id="ARBA00001933"/>
    </source>
</evidence>
<dbReference type="InterPro" id="IPR006316">
    <property type="entry name" value="Trp_synth_b-like"/>
</dbReference>
<evidence type="ECO:0000256" key="12">
    <source>
        <dbReference type="HAMAP-Rule" id="MF_00133"/>
    </source>
</evidence>
<accession>A0A2H0BZG4</accession>
<evidence type="ECO:0000256" key="8">
    <source>
        <dbReference type="ARBA" id="ARBA00022898"/>
    </source>
</evidence>
<evidence type="ECO:0000256" key="11">
    <source>
        <dbReference type="ARBA" id="ARBA00049047"/>
    </source>
</evidence>
<dbReference type="InterPro" id="IPR023026">
    <property type="entry name" value="Trp_synth_beta/beta-like"/>
</dbReference>
<evidence type="ECO:0000259" key="13">
    <source>
        <dbReference type="Pfam" id="PF00291"/>
    </source>
</evidence>
<dbReference type="PANTHER" id="PTHR48077">
    <property type="entry name" value="TRYPTOPHAN SYNTHASE-RELATED"/>
    <property type="match status" value="1"/>
</dbReference>
<sequence>MKNTQILLPERDLPTHYVNINYYLKKYLGKLPDPPIHPATMKPIKPEELEVFFPKAIIKQEISLEEKIEIPDEVREIYKMYRPTPLIRAKRLEKYLDTPAHIYFKYEGATITGNHKINTAIAQAYYNKQEGVKRLTTETGAGQWGTALSVAGKFFGLKIIVFMVRVSYDQKPYRKIIMQIFNAEVNPSPSTKTDFGQKLLKQNPDNPGSLGIAISEALEISLKDKNTKYSLGSVLNHVLLHQTIVGQEAKKQMELAGEYPDILIGCVGGGSNYSGFAIPFLIDKIAGLKPKLRSIGVEPKSCPKMTKGDYRYDFGDTAGKTPLLKMETLGHDFIPPKIHAGGLRYHGNAPILSFLNRSGITEAKAYDQNSIFQAASIFAQTEGLVSAPETAHAIKAAIDEAIKAKKEGKKKIILFNMSGLGYLDLKGYDDFLQGRLI</sequence>
<dbReference type="InterPro" id="IPR001926">
    <property type="entry name" value="TrpB-like_PALP"/>
</dbReference>
<dbReference type="EMBL" id="PCTB01000031">
    <property type="protein sequence ID" value="PIP62939.1"/>
    <property type="molecule type" value="Genomic_DNA"/>
</dbReference>
<protein>
    <recommendedName>
        <fullName evidence="12">Tryptophan synthase beta chain</fullName>
        <ecNumber evidence="12">4.2.1.20</ecNumber>
    </recommendedName>
</protein>
<dbReference type="GO" id="GO:0052684">
    <property type="term" value="F:L-serine hydro-lyase (adding indole, L-tryptophan-forming) activity"/>
    <property type="evidence" value="ECO:0007669"/>
    <property type="project" value="TreeGrafter"/>
</dbReference>
<keyword evidence="8 12" id="KW-0663">Pyridoxal phosphate</keyword>